<dbReference type="SUPFAM" id="SSF53807">
    <property type="entry name" value="Helical backbone' metal receptor"/>
    <property type="match status" value="1"/>
</dbReference>
<name>A0A1C6SHW0_9ACTN</name>
<dbReference type="Gene3D" id="3.40.50.1980">
    <property type="entry name" value="Nitrogenase molybdenum iron protein domain"/>
    <property type="match status" value="2"/>
</dbReference>
<dbReference type="Pfam" id="PF01497">
    <property type="entry name" value="Peripla_BP_2"/>
    <property type="match status" value="1"/>
</dbReference>
<feature type="domain" description="Fe/B12 periplasmic-binding" evidence="1">
    <location>
        <begin position="2"/>
        <end position="281"/>
    </location>
</feature>
<dbReference type="InterPro" id="IPR051030">
    <property type="entry name" value="Vitamin_B12-ABC_binding"/>
</dbReference>
<accession>A0A1C6SHW0</accession>
<keyword evidence="3" id="KW-1185">Reference proteome</keyword>
<proteinExistence type="predicted"/>
<gene>
    <name evidence="2" type="ORF">GA0070624_3800</name>
</gene>
<dbReference type="STRING" id="568872.GA0070624_3800"/>
<dbReference type="RefSeq" id="WP_091342856.1">
    <property type="nucleotide sequence ID" value="NZ_FMHV01000002.1"/>
</dbReference>
<evidence type="ECO:0000259" key="1">
    <source>
        <dbReference type="PROSITE" id="PS50983"/>
    </source>
</evidence>
<organism evidence="2 3">
    <name type="scientific">Micromonospora rhizosphaerae</name>
    <dbReference type="NCBI Taxonomy" id="568872"/>
    <lineage>
        <taxon>Bacteria</taxon>
        <taxon>Bacillati</taxon>
        <taxon>Actinomycetota</taxon>
        <taxon>Actinomycetes</taxon>
        <taxon>Micromonosporales</taxon>
        <taxon>Micromonosporaceae</taxon>
        <taxon>Micromonospora</taxon>
    </lineage>
</organism>
<protein>
    <submittedName>
        <fullName evidence="2">Iron complex transport system substrate-binding protein</fullName>
    </submittedName>
</protein>
<dbReference type="EMBL" id="FMHV01000002">
    <property type="protein sequence ID" value="SCL29005.1"/>
    <property type="molecule type" value="Genomic_DNA"/>
</dbReference>
<evidence type="ECO:0000313" key="3">
    <source>
        <dbReference type="Proteomes" id="UP000199413"/>
    </source>
</evidence>
<evidence type="ECO:0000313" key="2">
    <source>
        <dbReference type="EMBL" id="SCL29005.1"/>
    </source>
</evidence>
<dbReference type="InterPro" id="IPR002491">
    <property type="entry name" value="ABC_transptr_periplasmic_BD"/>
</dbReference>
<reference evidence="3" key="1">
    <citation type="submission" date="2016-06" db="EMBL/GenBank/DDBJ databases">
        <authorList>
            <person name="Varghese N."/>
            <person name="Submissions Spin"/>
        </authorList>
    </citation>
    <scope>NUCLEOTIDE SEQUENCE [LARGE SCALE GENOMIC DNA]</scope>
    <source>
        <strain evidence="3">DSM 45431</strain>
    </source>
</reference>
<dbReference type="PANTHER" id="PTHR42860:SF1">
    <property type="entry name" value="VITAMIN B12-BINDING PROTEIN"/>
    <property type="match status" value="1"/>
</dbReference>
<dbReference type="PROSITE" id="PS50983">
    <property type="entry name" value="FE_B12_PBP"/>
    <property type="match status" value="1"/>
</dbReference>
<dbReference type="PANTHER" id="PTHR42860">
    <property type="entry name" value="VITAMIN B12-BINDING PROTEIN"/>
    <property type="match status" value="1"/>
</dbReference>
<dbReference type="OrthoDB" id="6495095at2"/>
<sequence length="294" mass="30319">MHVVSLLPSATEIVYALGLGDALVGVTFECELPEADRAGTAIVVGGRDTRGMSPGEIDAYVKRQLAAGADLYTLHANALAELDPDLILTQDLCRVCALPSERVSDAVAYLGARADVLSLDPYTLDEVLGTILAVGAAARVPDRAEALVDGLRARLAAVSAAVAGRPRRRVAVVEWVDPPFGAGHWIPDLVRAAGGEPVATHPGARSAPTTWAALRDAAPDVVLVTPCGFHLDGAVEQAATVGPRFPGAEVWAVDADALIVRAGPRLVDGVEAIAAILHPDAVSAPPAGSVRRVA</sequence>
<dbReference type="AlphaFoldDB" id="A0A1C6SHW0"/>
<dbReference type="Proteomes" id="UP000199413">
    <property type="component" value="Unassembled WGS sequence"/>
</dbReference>